<dbReference type="InterPro" id="IPR003593">
    <property type="entry name" value="AAA+_ATPase"/>
</dbReference>
<reference evidence="6" key="1">
    <citation type="submission" date="2020-06" db="EMBL/GenBank/DDBJ databases">
        <title>Unique genomic features of the anaerobic methanotrophic archaea.</title>
        <authorList>
            <person name="Chadwick G.L."/>
            <person name="Skennerton C.T."/>
            <person name="Laso-Perez R."/>
            <person name="Leu A.O."/>
            <person name="Speth D.R."/>
            <person name="Yu H."/>
            <person name="Morgan-Lang C."/>
            <person name="Hatzenpichler R."/>
            <person name="Goudeau D."/>
            <person name="Malmstrom R."/>
            <person name="Brazelton W.J."/>
            <person name="Woyke T."/>
            <person name="Hallam S.J."/>
            <person name="Tyson G.W."/>
            <person name="Wegener G."/>
            <person name="Boetius A."/>
            <person name="Orphan V."/>
        </authorList>
    </citation>
    <scope>NUCLEOTIDE SEQUENCE</scope>
</reference>
<sequence>MIRTENLTKVYNGNKAVDGLNLEIAEGDIFGFLGPNGAGKSTTILMLVGLIEPTEGKCIINDIEVARNPLKVKELIGYLPENVGFYGNMTAEQNLDYFARFYPMDADERKKRIEELLELVQLASVSQKVGGYSRGMTQRLGFAQALLNNPGVIFLDEPTTNLDPEGVLQLRQTLKKLSDEGKTIFFSSHILAEVAQVCNTIGIISNGTLIERGTLEEVKTKLDVRKTVKIIVEATEDMPTIEHENIVTVEYKGRRAVIEAKSDIREYISRYLLENNVGIKELRIEEPTLEDVFMESVYKGKGGK</sequence>
<organism evidence="6">
    <name type="scientific">Candidatus Methanophagaceae archaeon ANME-1 ERB6</name>
    <dbReference type="NCBI Taxonomy" id="2759912"/>
    <lineage>
        <taxon>Archaea</taxon>
        <taxon>Methanobacteriati</taxon>
        <taxon>Methanobacteriota</taxon>
        <taxon>Stenosarchaea group</taxon>
        <taxon>Methanomicrobia</taxon>
        <taxon>Candidatus Methanophagales</taxon>
        <taxon>Candidatus Methanophagaceae</taxon>
    </lineage>
</organism>
<dbReference type="InterPro" id="IPR025302">
    <property type="entry name" value="DrrA1/2-like_C"/>
</dbReference>
<dbReference type="Pfam" id="PF00005">
    <property type="entry name" value="ABC_tran"/>
    <property type="match status" value="1"/>
</dbReference>
<dbReference type="GO" id="GO:0016887">
    <property type="term" value="F:ATP hydrolysis activity"/>
    <property type="evidence" value="ECO:0007669"/>
    <property type="project" value="InterPro"/>
</dbReference>
<dbReference type="Gene3D" id="3.40.50.300">
    <property type="entry name" value="P-loop containing nucleotide triphosphate hydrolases"/>
    <property type="match status" value="1"/>
</dbReference>
<dbReference type="SMART" id="SM00382">
    <property type="entry name" value="AAA"/>
    <property type="match status" value="1"/>
</dbReference>
<dbReference type="InterPro" id="IPR027417">
    <property type="entry name" value="P-loop_NTPase"/>
</dbReference>
<dbReference type="Pfam" id="PF13732">
    <property type="entry name" value="DrrA1-3_C"/>
    <property type="match status" value="1"/>
</dbReference>
<dbReference type="AlphaFoldDB" id="A0A7G9YVG6"/>
<dbReference type="SUPFAM" id="SSF52540">
    <property type="entry name" value="P-loop containing nucleoside triphosphate hydrolases"/>
    <property type="match status" value="1"/>
</dbReference>
<dbReference type="PANTHER" id="PTHR43335">
    <property type="entry name" value="ABC TRANSPORTER, ATP-BINDING PROTEIN"/>
    <property type="match status" value="1"/>
</dbReference>
<protein>
    <submittedName>
        <fullName evidence="6">Vitamin B12 import ATP-binding protein BtuD</fullName>
    </submittedName>
</protein>
<dbReference type="InterPro" id="IPR003439">
    <property type="entry name" value="ABC_transporter-like_ATP-bd"/>
</dbReference>
<keyword evidence="3" id="KW-0547">Nucleotide-binding</keyword>
<dbReference type="EMBL" id="MT631499">
    <property type="protein sequence ID" value="QNO52000.1"/>
    <property type="molecule type" value="Genomic_DNA"/>
</dbReference>
<dbReference type="PANTHER" id="PTHR43335:SF4">
    <property type="entry name" value="ABC TRANSPORTER, ATP-BINDING PROTEIN"/>
    <property type="match status" value="1"/>
</dbReference>
<dbReference type="PROSITE" id="PS50893">
    <property type="entry name" value="ABC_TRANSPORTER_2"/>
    <property type="match status" value="1"/>
</dbReference>
<evidence type="ECO:0000256" key="2">
    <source>
        <dbReference type="ARBA" id="ARBA00022448"/>
    </source>
</evidence>
<evidence type="ECO:0000256" key="1">
    <source>
        <dbReference type="ARBA" id="ARBA00005417"/>
    </source>
</evidence>
<evidence type="ECO:0000256" key="3">
    <source>
        <dbReference type="ARBA" id="ARBA00022741"/>
    </source>
</evidence>
<name>A0A7G9YVG6_9EURY</name>
<keyword evidence="4 6" id="KW-0067">ATP-binding</keyword>
<feature type="domain" description="ABC transporter" evidence="5">
    <location>
        <begin position="2"/>
        <end position="231"/>
    </location>
</feature>
<dbReference type="GO" id="GO:0005524">
    <property type="term" value="F:ATP binding"/>
    <property type="evidence" value="ECO:0007669"/>
    <property type="project" value="UniProtKB-KW"/>
</dbReference>
<accession>A0A7G9YVG6</accession>
<comment type="similarity">
    <text evidence="1">Belongs to the ABC transporter superfamily.</text>
</comment>
<proteinExistence type="inferred from homology"/>
<evidence type="ECO:0000256" key="4">
    <source>
        <dbReference type="ARBA" id="ARBA00022840"/>
    </source>
</evidence>
<keyword evidence="2" id="KW-0813">Transport</keyword>
<evidence type="ECO:0000259" key="5">
    <source>
        <dbReference type="PROSITE" id="PS50893"/>
    </source>
</evidence>
<gene>
    <name evidence="6" type="primary">btuD</name>
    <name evidence="6" type="ORF">HGMICNAC_00002</name>
</gene>
<evidence type="ECO:0000313" key="6">
    <source>
        <dbReference type="EMBL" id="QNO52000.1"/>
    </source>
</evidence>